<reference evidence="1" key="2">
    <citation type="submission" date="2024-05" db="EMBL/GenBank/DDBJ databases">
        <title>Identification and characterization of horizontal gene transfer across gut microbiota members of farm animals based on homology search.</title>
        <authorList>
            <person name="Schwarzerova J."/>
            <person name="Nykrynova M."/>
            <person name="Jureckova K."/>
            <person name="Cejkova D."/>
            <person name="Rychlik I."/>
        </authorList>
    </citation>
    <scope>NUCLEOTIDE SEQUENCE</scope>
    <source>
        <strain evidence="1">84_SSukc20</strain>
    </source>
</reference>
<dbReference type="RefSeq" id="WP_301639721.1">
    <property type="nucleotide sequence ID" value="NZ_JAUEII010000016.1"/>
</dbReference>
<evidence type="ECO:0000313" key="2">
    <source>
        <dbReference type="Proteomes" id="UP001167871"/>
    </source>
</evidence>
<name>A0ABT7X5Q0_9BACE</name>
<sequence>MILDTMTTEEVLREIKSDSREVKARWRKFSTKFRKLILKRQSFPWLWETTIKTKKYNEWYISFYAESKKEVGIINATFNMIFKYKGQLLTGTVKGDEAFIFSGHFFDRYKERFFKIHKENRLITDKDIMKVFFIFNSNCWFCDKEKEDNIRGFCYDGILLGDWFGGEGGIVKTFISRQEMKINQFAEYFEIFKMWIIEDMFKARKGFELEKELIKYIPDTYFKHEEWDKCLV</sequence>
<comment type="caution">
    <text evidence="1">The sequence shown here is derived from an EMBL/GenBank/DDBJ whole genome shotgun (WGS) entry which is preliminary data.</text>
</comment>
<protein>
    <submittedName>
        <fullName evidence="1">Uncharacterized protein</fullName>
    </submittedName>
</protein>
<keyword evidence="2" id="KW-1185">Reference proteome</keyword>
<proteinExistence type="predicted"/>
<gene>
    <name evidence="1" type="ORF">QVO10_08450</name>
</gene>
<accession>A0ABT7X5Q0</accession>
<evidence type="ECO:0000313" key="1">
    <source>
        <dbReference type="EMBL" id="MDN0049415.1"/>
    </source>
</evidence>
<dbReference type="EMBL" id="JAUEII010000016">
    <property type="protein sequence ID" value="MDN0049415.1"/>
    <property type="molecule type" value="Genomic_DNA"/>
</dbReference>
<dbReference type="Proteomes" id="UP001167871">
    <property type="component" value="Unassembled WGS sequence"/>
</dbReference>
<organism evidence="1 2">
    <name type="scientific">Bacteroides gallinaceum</name>
    <dbReference type="NCBI Taxonomy" id="1462571"/>
    <lineage>
        <taxon>Bacteria</taxon>
        <taxon>Pseudomonadati</taxon>
        <taxon>Bacteroidota</taxon>
        <taxon>Bacteroidia</taxon>
        <taxon>Bacteroidales</taxon>
        <taxon>Bacteroidaceae</taxon>
        <taxon>Bacteroides</taxon>
    </lineage>
</organism>
<reference evidence="1" key="1">
    <citation type="submission" date="2023-06" db="EMBL/GenBank/DDBJ databases">
        <authorList>
            <person name="Zeman M."/>
            <person name="Kubasova T."/>
            <person name="Jahodarova E."/>
            <person name="Nykrynova M."/>
            <person name="Rychlik I."/>
        </authorList>
    </citation>
    <scope>NUCLEOTIDE SEQUENCE</scope>
    <source>
        <strain evidence="1">84_SSukc20</strain>
    </source>
</reference>